<name>A0A2K1JVQ0_PHYPA</name>
<reference evidence="2" key="3">
    <citation type="submission" date="2020-12" db="UniProtKB">
        <authorList>
            <consortium name="EnsemblPlants"/>
        </authorList>
    </citation>
    <scope>IDENTIFICATION</scope>
</reference>
<dbReference type="Proteomes" id="UP000006727">
    <property type="component" value="Chromosome 11"/>
</dbReference>
<gene>
    <name evidence="1" type="ORF">PHYPA_015371</name>
</gene>
<dbReference type="EnsemblPlants" id="Pp3c11_22100V3.1">
    <property type="protein sequence ID" value="PAC:32957835.CDS.1"/>
    <property type="gene ID" value="Pp3c11_22100"/>
</dbReference>
<proteinExistence type="predicted"/>
<reference evidence="1 3" key="1">
    <citation type="journal article" date="2008" name="Science">
        <title>The Physcomitrella genome reveals evolutionary insights into the conquest of land by plants.</title>
        <authorList>
            <person name="Rensing S."/>
            <person name="Lang D."/>
            <person name="Zimmer A."/>
            <person name="Terry A."/>
            <person name="Salamov A."/>
            <person name="Shapiro H."/>
            <person name="Nishiyama T."/>
            <person name="Perroud P.-F."/>
            <person name="Lindquist E."/>
            <person name="Kamisugi Y."/>
            <person name="Tanahashi T."/>
            <person name="Sakakibara K."/>
            <person name="Fujita T."/>
            <person name="Oishi K."/>
            <person name="Shin-I T."/>
            <person name="Kuroki Y."/>
            <person name="Toyoda A."/>
            <person name="Suzuki Y."/>
            <person name="Hashimoto A."/>
            <person name="Yamaguchi K."/>
            <person name="Sugano A."/>
            <person name="Kohara Y."/>
            <person name="Fujiyama A."/>
            <person name="Anterola A."/>
            <person name="Aoki S."/>
            <person name="Ashton N."/>
            <person name="Barbazuk W.B."/>
            <person name="Barker E."/>
            <person name="Bennetzen J."/>
            <person name="Bezanilla M."/>
            <person name="Blankenship R."/>
            <person name="Cho S.H."/>
            <person name="Dutcher S."/>
            <person name="Estelle M."/>
            <person name="Fawcett J.A."/>
            <person name="Gundlach H."/>
            <person name="Hanada K."/>
            <person name="Heyl A."/>
            <person name="Hicks K.A."/>
            <person name="Hugh J."/>
            <person name="Lohr M."/>
            <person name="Mayer K."/>
            <person name="Melkozernov A."/>
            <person name="Murata T."/>
            <person name="Nelson D."/>
            <person name="Pils B."/>
            <person name="Prigge M."/>
            <person name="Reiss B."/>
            <person name="Renner T."/>
            <person name="Rombauts S."/>
            <person name="Rushton P."/>
            <person name="Sanderfoot A."/>
            <person name="Schween G."/>
            <person name="Shiu S.-H."/>
            <person name="Stueber K."/>
            <person name="Theodoulou F.L."/>
            <person name="Tu H."/>
            <person name="Van de Peer Y."/>
            <person name="Verrier P.J."/>
            <person name="Waters E."/>
            <person name="Wood A."/>
            <person name="Yang L."/>
            <person name="Cove D."/>
            <person name="Cuming A."/>
            <person name="Hasebe M."/>
            <person name="Lucas S."/>
            <person name="Mishler D.B."/>
            <person name="Reski R."/>
            <person name="Grigoriev I."/>
            <person name="Quatrano R.S."/>
            <person name="Boore J.L."/>
        </authorList>
    </citation>
    <scope>NUCLEOTIDE SEQUENCE [LARGE SCALE GENOMIC DNA]</scope>
    <source>
        <strain evidence="2 3">cv. Gransden 2004</strain>
    </source>
</reference>
<sequence length="50" mass="5563">MTGEEEMTRMQVKILIQVENNWKEWYYGDALAAAGGRTQGVTDGDLPSSD</sequence>
<organism evidence="1">
    <name type="scientific">Physcomitrium patens</name>
    <name type="common">Spreading-leaved earth moss</name>
    <name type="synonym">Physcomitrella patens</name>
    <dbReference type="NCBI Taxonomy" id="3218"/>
    <lineage>
        <taxon>Eukaryota</taxon>
        <taxon>Viridiplantae</taxon>
        <taxon>Streptophyta</taxon>
        <taxon>Embryophyta</taxon>
        <taxon>Bryophyta</taxon>
        <taxon>Bryophytina</taxon>
        <taxon>Bryopsida</taxon>
        <taxon>Funariidae</taxon>
        <taxon>Funariales</taxon>
        <taxon>Funariaceae</taxon>
        <taxon>Physcomitrium</taxon>
    </lineage>
</organism>
<dbReference type="InParanoid" id="A0A2K1JVQ0"/>
<accession>A0A2K1JVQ0</accession>
<protein>
    <submittedName>
        <fullName evidence="1 2">Uncharacterized protein</fullName>
    </submittedName>
</protein>
<evidence type="ECO:0000313" key="3">
    <source>
        <dbReference type="Proteomes" id="UP000006727"/>
    </source>
</evidence>
<dbReference type="AlphaFoldDB" id="A0A2K1JVQ0"/>
<keyword evidence="3" id="KW-1185">Reference proteome</keyword>
<dbReference type="EMBL" id="ABEU02000011">
    <property type="protein sequence ID" value="PNR45600.1"/>
    <property type="molecule type" value="Genomic_DNA"/>
</dbReference>
<reference evidence="1 3" key="2">
    <citation type="journal article" date="2018" name="Plant J.">
        <title>The Physcomitrella patens chromosome-scale assembly reveals moss genome structure and evolution.</title>
        <authorList>
            <person name="Lang D."/>
            <person name="Ullrich K.K."/>
            <person name="Murat F."/>
            <person name="Fuchs J."/>
            <person name="Jenkins J."/>
            <person name="Haas F.B."/>
            <person name="Piednoel M."/>
            <person name="Gundlach H."/>
            <person name="Van Bel M."/>
            <person name="Meyberg R."/>
            <person name="Vives C."/>
            <person name="Morata J."/>
            <person name="Symeonidi A."/>
            <person name="Hiss M."/>
            <person name="Muchero W."/>
            <person name="Kamisugi Y."/>
            <person name="Saleh O."/>
            <person name="Blanc G."/>
            <person name="Decker E.L."/>
            <person name="van Gessel N."/>
            <person name="Grimwood J."/>
            <person name="Hayes R.D."/>
            <person name="Graham S.W."/>
            <person name="Gunter L.E."/>
            <person name="McDaniel S.F."/>
            <person name="Hoernstein S.N.W."/>
            <person name="Larsson A."/>
            <person name="Li F.W."/>
            <person name="Perroud P.F."/>
            <person name="Phillips J."/>
            <person name="Ranjan P."/>
            <person name="Rokshar D.S."/>
            <person name="Rothfels C.J."/>
            <person name="Schneider L."/>
            <person name="Shu S."/>
            <person name="Stevenson D.W."/>
            <person name="Thummler F."/>
            <person name="Tillich M."/>
            <person name="Villarreal Aguilar J.C."/>
            <person name="Widiez T."/>
            <person name="Wong G.K."/>
            <person name="Wymore A."/>
            <person name="Zhang Y."/>
            <person name="Zimmer A.D."/>
            <person name="Quatrano R.S."/>
            <person name="Mayer K.F.X."/>
            <person name="Goodstein D."/>
            <person name="Casacuberta J.M."/>
            <person name="Vandepoele K."/>
            <person name="Reski R."/>
            <person name="Cuming A.C."/>
            <person name="Tuskan G.A."/>
            <person name="Maumus F."/>
            <person name="Salse J."/>
            <person name="Schmutz J."/>
            <person name="Rensing S.A."/>
        </authorList>
    </citation>
    <scope>NUCLEOTIDE SEQUENCE [LARGE SCALE GENOMIC DNA]</scope>
    <source>
        <strain evidence="2 3">cv. Gransden 2004</strain>
    </source>
</reference>
<dbReference type="Gramene" id="Pp3c11_22100V3.1">
    <property type="protein sequence ID" value="PAC:32957835.CDS.1"/>
    <property type="gene ID" value="Pp3c11_22100"/>
</dbReference>
<evidence type="ECO:0000313" key="2">
    <source>
        <dbReference type="EnsemblPlants" id="PAC:32957835.CDS.1"/>
    </source>
</evidence>
<evidence type="ECO:0000313" key="1">
    <source>
        <dbReference type="EMBL" id="PNR45600.1"/>
    </source>
</evidence>